<keyword evidence="2" id="KW-1185">Reference proteome</keyword>
<dbReference type="GO" id="GO:0009507">
    <property type="term" value="C:chloroplast"/>
    <property type="evidence" value="ECO:0007669"/>
    <property type="project" value="InterPro"/>
</dbReference>
<accession>A0A5A7QPK3</accession>
<comment type="caution">
    <text evidence="1">The sequence shown here is derived from an EMBL/GenBank/DDBJ whole genome shotgun (WGS) entry which is preliminary data.</text>
</comment>
<dbReference type="Proteomes" id="UP000325081">
    <property type="component" value="Unassembled WGS sequence"/>
</dbReference>
<dbReference type="PANTHER" id="PTHR36762:SF2">
    <property type="entry name" value="LIGHT-REGULATED PROTEIN 1, CHLOROPLASTIC"/>
    <property type="match status" value="1"/>
</dbReference>
<dbReference type="InterPro" id="IPR009856">
    <property type="entry name" value="Lir1"/>
</dbReference>
<dbReference type="OrthoDB" id="2011897at2759"/>
<dbReference type="PANTHER" id="PTHR36762">
    <property type="entry name" value="LIGHT-REGULATED PROTEIN 1, CHLOROPLASTIC"/>
    <property type="match status" value="1"/>
</dbReference>
<dbReference type="EMBL" id="BKCP01007626">
    <property type="protein sequence ID" value="GER46828.1"/>
    <property type="molecule type" value="Genomic_DNA"/>
</dbReference>
<proteinExistence type="predicted"/>
<evidence type="ECO:0000313" key="2">
    <source>
        <dbReference type="Proteomes" id="UP000325081"/>
    </source>
</evidence>
<evidence type="ECO:0000313" key="1">
    <source>
        <dbReference type="EMBL" id="GER46828.1"/>
    </source>
</evidence>
<reference evidence="2" key="1">
    <citation type="journal article" date="2019" name="Curr. Biol.">
        <title>Genome Sequence of Striga asiatica Provides Insight into the Evolution of Plant Parasitism.</title>
        <authorList>
            <person name="Yoshida S."/>
            <person name="Kim S."/>
            <person name="Wafula E.K."/>
            <person name="Tanskanen J."/>
            <person name="Kim Y.M."/>
            <person name="Honaas L."/>
            <person name="Yang Z."/>
            <person name="Spallek T."/>
            <person name="Conn C.E."/>
            <person name="Ichihashi Y."/>
            <person name="Cheong K."/>
            <person name="Cui S."/>
            <person name="Der J.P."/>
            <person name="Gundlach H."/>
            <person name="Jiao Y."/>
            <person name="Hori C."/>
            <person name="Ishida J.K."/>
            <person name="Kasahara H."/>
            <person name="Kiba T."/>
            <person name="Kim M.S."/>
            <person name="Koo N."/>
            <person name="Laohavisit A."/>
            <person name="Lee Y.H."/>
            <person name="Lumba S."/>
            <person name="McCourt P."/>
            <person name="Mortimer J.C."/>
            <person name="Mutuku J.M."/>
            <person name="Nomura T."/>
            <person name="Sasaki-Sekimoto Y."/>
            <person name="Seto Y."/>
            <person name="Wang Y."/>
            <person name="Wakatake T."/>
            <person name="Sakakibara H."/>
            <person name="Demura T."/>
            <person name="Yamaguchi S."/>
            <person name="Yoneyama K."/>
            <person name="Manabe R.I."/>
            <person name="Nelson D.C."/>
            <person name="Schulman A.H."/>
            <person name="Timko M.P."/>
            <person name="dePamphilis C.W."/>
            <person name="Choi D."/>
            <person name="Shirasu K."/>
        </authorList>
    </citation>
    <scope>NUCLEOTIDE SEQUENCE [LARGE SCALE GENOMIC DNA]</scope>
    <source>
        <strain evidence="2">cv. UVA1</strain>
    </source>
</reference>
<dbReference type="Pfam" id="PF07207">
    <property type="entry name" value="Lir1"/>
    <property type="match status" value="1"/>
</dbReference>
<dbReference type="AlphaFoldDB" id="A0A5A7QPK3"/>
<name>A0A5A7QPK3_STRAF</name>
<gene>
    <name evidence="1" type="ORF">STAS_23894</name>
</gene>
<protein>
    <submittedName>
        <fullName evidence="1">Light-regulated protein</fullName>
    </submittedName>
</protein>
<organism evidence="1 2">
    <name type="scientific">Striga asiatica</name>
    <name type="common">Asiatic witchweed</name>
    <name type="synonym">Buchnera asiatica</name>
    <dbReference type="NCBI Taxonomy" id="4170"/>
    <lineage>
        <taxon>Eukaryota</taxon>
        <taxon>Viridiplantae</taxon>
        <taxon>Streptophyta</taxon>
        <taxon>Embryophyta</taxon>
        <taxon>Tracheophyta</taxon>
        <taxon>Spermatophyta</taxon>
        <taxon>Magnoliopsida</taxon>
        <taxon>eudicotyledons</taxon>
        <taxon>Gunneridae</taxon>
        <taxon>Pentapetalae</taxon>
        <taxon>asterids</taxon>
        <taxon>lamiids</taxon>
        <taxon>Lamiales</taxon>
        <taxon>Orobanchaceae</taxon>
        <taxon>Buchnereae</taxon>
        <taxon>Striga</taxon>
    </lineage>
</organism>
<sequence length="126" mass="13682">MQSALTTTIPMGSSFSINSPPKVLVSSNSSSRFASFKQNALAVNYNSTISVFPAEACETIGGETCLADMYPEVKLQPQAEKPKGARPEAIEREYMDYTDPRTVLLGEACDVLGGEFCEQAYQMGIR</sequence>